<comment type="subcellular location">
    <subcellularLocation>
        <location evidence="1">Cell inner membrane</location>
        <topology evidence="1">Single-pass membrane protein</topology>
        <orientation evidence="1">Periplasmic side</orientation>
    </subcellularLocation>
</comment>
<dbReference type="NCBIfam" id="TIGR01352">
    <property type="entry name" value="tonB_Cterm"/>
    <property type="match status" value="1"/>
</dbReference>
<evidence type="ECO:0000259" key="10">
    <source>
        <dbReference type="PROSITE" id="PS52015"/>
    </source>
</evidence>
<keyword evidence="9" id="KW-0472">Membrane</keyword>
<keyword evidence="6" id="KW-0812">Transmembrane</keyword>
<keyword evidence="8" id="KW-1133">Transmembrane helix</keyword>
<protein>
    <submittedName>
        <fullName evidence="11">TonB family protein</fullName>
    </submittedName>
</protein>
<dbReference type="InterPro" id="IPR051045">
    <property type="entry name" value="TonB-dependent_transducer"/>
</dbReference>
<dbReference type="GO" id="GO:0098797">
    <property type="term" value="C:plasma membrane protein complex"/>
    <property type="evidence" value="ECO:0007669"/>
    <property type="project" value="TreeGrafter"/>
</dbReference>
<dbReference type="InterPro" id="IPR032774">
    <property type="entry name" value="WG_beta_rep"/>
</dbReference>
<dbReference type="InterPro" id="IPR037682">
    <property type="entry name" value="TonB_C"/>
</dbReference>
<dbReference type="PANTHER" id="PTHR33446">
    <property type="entry name" value="PROTEIN TONB-RELATED"/>
    <property type="match status" value="1"/>
</dbReference>
<dbReference type="PROSITE" id="PS52015">
    <property type="entry name" value="TONB_CTD"/>
    <property type="match status" value="1"/>
</dbReference>
<evidence type="ECO:0000256" key="1">
    <source>
        <dbReference type="ARBA" id="ARBA00004383"/>
    </source>
</evidence>
<dbReference type="Gene3D" id="3.30.1150.10">
    <property type="match status" value="1"/>
</dbReference>
<evidence type="ECO:0000256" key="2">
    <source>
        <dbReference type="ARBA" id="ARBA00006555"/>
    </source>
</evidence>
<dbReference type="GO" id="GO:0015031">
    <property type="term" value="P:protein transport"/>
    <property type="evidence" value="ECO:0007669"/>
    <property type="project" value="UniProtKB-KW"/>
</dbReference>
<dbReference type="Pfam" id="PF03544">
    <property type="entry name" value="TonB_C"/>
    <property type="match status" value="1"/>
</dbReference>
<proteinExistence type="inferred from homology"/>
<dbReference type="KEGG" id="aup:AsAng_0022260"/>
<dbReference type="PANTHER" id="PTHR33446:SF2">
    <property type="entry name" value="PROTEIN TONB"/>
    <property type="match status" value="1"/>
</dbReference>
<organism evidence="11 12">
    <name type="scientific">Aureispira anguillae</name>
    <dbReference type="NCBI Taxonomy" id="2864201"/>
    <lineage>
        <taxon>Bacteria</taxon>
        <taxon>Pseudomonadati</taxon>
        <taxon>Bacteroidota</taxon>
        <taxon>Saprospiria</taxon>
        <taxon>Saprospirales</taxon>
        <taxon>Saprospiraceae</taxon>
        <taxon>Aureispira</taxon>
    </lineage>
</organism>
<keyword evidence="12" id="KW-1185">Reference proteome</keyword>
<dbReference type="PRINTS" id="PR01374">
    <property type="entry name" value="TONBPROTEIN"/>
</dbReference>
<dbReference type="InterPro" id="IPR006260">
    <property type="entry name" value="TonB/TolA_C"/>
</dbReference>
<evidence type="ECO:0000256" key="3">
    <source>
        <dbReference type="ARBA" id="ARBA00022448"/>
    </source>
</evidence>
<dbReference type="SUPFAM" id="SSF74653">
    <property type="entry name" value="TolA/TonB C-terminal domain"/>
    <property type="match status" value="1"/>
</dbReference>
<dbReference type="RefSeq" id="WP_264792681.1">
    <property type="nucleotide sequence ID" value="NZ_AP026867.1"/>
</dbReference>
<keyword evidence="4" id="KW-1003">Cell membrane</keyword>
<evidence type="ECO:0000256" key="4">
    <source>
        <dbReference type="ARBA" id="ARBA00022475"/>
    </source>
</evidence>
<evidence type="ECO:0000313" key="11">
    <source>
        <dbReference type="EMBL" id="BDS11512.1"/>
    </source>
</evidence>
<gene>
    <name evidence="11" type="ORF">AsAng_0022260</name>
</gene>
<dbReference type="GO" id="GO:0030288">
    <property type="term" value="C:outer membrane-bounded periplasmic space"/>
    <property type="evidence" value="ECO:0007669"/>
    <property type="project" value="InterPro"/>
</dbReference>
<dbReference type="GO" id="GO:0055085">
    <property type="term" value="P:transmembrane transport"/>
    <property type="evidence" value="ECO:0007669"/>
    <property type="project" value="InterPro"/>
</dbReference>
<evidence type="ECO:0000256" key="5">
    <source>
        <dbReference type="ARBA" id="ARBA00022519"/>
    </source>
</evidence>
<sequence length="267" mass="30527">MREITLLFLLFCTINTTFSQVIIKQKKDRYAIVKKGTKAKKKNFVYSSVKEDYNDFFLVKENSKWGLLNSSGKKIAKSIYDTIYTSGYCYIAKLENHFGAIDTSGKSVIPFKYEQIHWASINGDGTVKKDGKWASLEDGELFFEKEKVIFSSPHKLPMFKNCPSAPQNYKDLKSCADKKLLEFIYQNIHYPKKAIAKGIEGMVVISFTVTDKGYIKNIKILREIGGGCGDAAKDLFKDQEQWIPAVHDGENVYCKYNIPIRFKLSKK</sequence>
<feature type="domain" description="TonB C-terminal" evidence="10">
    <location>
        <begin position="175"/>
        <end position="267"/>
    </location>
</feature>
<reference evidence="11" key="1">
    <citation type="submission" date="2022-09" db="EMBL/GenBank/DDBJ databases">
        <title>Aureispira anguillicida sp. nov., isolated from Leptocephalus of Japanese eel Anguilla japonica.</title>
        <authorList>
            <person name="Yuasa K."/>
            <person name="Mekata T."/>
            <person name="Ikunari K."/>
        </authorList>
    </citation>
    <scope>NUCLEOTIDE SEQUENCE</scope>
    <source>
        <strain evidence="11">EL160426</strain>
    </source>
</reference>
<evidence type="ECO:0000256" key="7">
    <source>
        <dbReference type="ARBA" id="ARBA00022927"/>
    </source>
</evidence>
<comment type="similarity">
    <text evidence="2">Belongs to the TonB family.</text>
</comment>
<evidence type="ECO:0000256" key="6">
    <source>
        <dbReference type="ARBA" id="ARBA00022692"/>
    </source>
</evidence>
<evidence type="ECO:0000256" key="9">
    <source>
        <dbReference type="ARBA" id="ARBA00023136"/>
    </source>
</evidence>
<keyword evidence="5" id="KW-0997">Cell inner membrane</keyword>
<dbReference type="Pfam" id="PF14903">
    <property type="entry name" value="WG_beta_rep"/>
    <property type="match status" value="2"/>
</dbReference>
<dbReference type="InterPro" id="IPR003538">
    <property type="entry name" value="TonB"/>
</dbReference>
<dbReference type="GO" id="GO:0015891">
    <property type="term" value="P:siderophore transport"/>
    <property type="evidence" value="ECO:0007669"/>
    <property type="project" value="InterPro"/>
</dbReference>
<keyword evidence="7" id="KW-0653">Protein transport</keyword>
<evidence type="ECO:0000256" key="8">
    <source>
        <dbReference type="ARBA" id="ARBA00022989"/>
    </source>
</evidence>
<dbReference type="GO" id="GO:0031992">
    <property type="term" value="F:energy transducer activity"/>
    <property type="evidence" value="ECO:0007669"/>
    <property type="project" value="InterPro"/>
</dbReference>
<dbReference type="EMBL" id="AP026867">
    <property type="protein sequence ID" value="BDS11512.1"/>
    <property type="molecule type" value="Genomic_DNA"/>
</dbReference>
<evidence type="ECO:0000313" key="12">
    <source>
        <dbReference type="Proteomes" id="UP001060919"/>
    </source>
</evidence>
<dbReference type="Proteomes" id="UP001060919">
    <property type="component" value="Chromosome"/>
</dbReference>
<accession>A0A915YEE0</accession>
<keyword evidence="3" id="KW-0813">Transport</keyword>
<name>A0A915YEE0_9BACT</name>
<dbReference type="AlphaFoldDB" id="A0A915YEE0"/>